<proteinExistence type="predicted"/>
<gene>
    <name evidence="1" type="ORF">LCGC14_1754860</name>
</gene>
<evidence type="ECO:0000313" key="1">
    <source>
        <dbReference type="EMBL" id="KKM05366.1"/>
    </source>
</evidence>
<accession>A0A0F9JHZ3</accession>
<sequence length="145" mass="14531">MGQSELLSSLYQNHSESVNIRTLVFPDLAAGVVLTGAKAYAYGAWVQIVAAAGVVVDTWISGVELAEGLAGGDQYQVQVGSGAGAAEVGLAAIPFDSRNGSGGQVDLPLPIKVLAATRIAARTANAAAGAANTIIAKVKAIQGLV</sequence>
<dbReference type="EMBL" id="LAZR01016239">
    <property type="protein sequence ID" value="KKM05366.1"/>
    <property type="molecule type" value="Genomic_DNA"/>
</dbReference>
<comment type="caution">
    <text evidence="1">The sequence shown here is derived from an EMBL/GenBank/DDBJ whole genome shotgun (WGS) entry which is preliminary data.</text>
</comment>
<organism evidence="1">
    <name type="scientific">marine sediment metagenome</name>
    <dbReference type="NCBI Taxonomy" id="412755"/>
    <lineage>
        <taxon>unclassified sequences</taxon>
        <taxon>metagenomes</taxon>
        <taxon>ecological metagenomes</taxon>
    </lineage>
</organism>
<name>A0A0F9JHZ3_9ZZZZ</name>
<protein>
    <submittedName>
        <fullName evidence="1">Uncharacterized protein</fullName>
    </submittedName>
</protein>
<reference evidence="1" key="1">
    <citation type="journal article" date="2015" name="Nature">
        <title>Complex archaea that bridge the gap between prokaryotes and eukaryotes.</title>
        <authorList>
            <person name="Spang A."/>
            <person name="Saw J.H."/>
            <person name="Jorgensen S.L."/>
            <person name="Zaremba-Niedzwiedzka K."/>
            <person name="Martijn J."/>
            <person name="Lind A.E."/>
            <person name="van Eijk R."/>
            <person name="Schleper C."/>
            <person name="Guy L."/>
            <person name="Ettema T.J."/>
        </authorList>
    </citation>
    <scope>NUCLEOTIDE SEQUENCE</scope>
</reference>
<dbReference type="AlphaFoldDB" id="A0A0F9JHZ3"/>